<comment type="subcellular location">
    <subcellularLocation>
        <location evidence="1">Mitochondrion</location>
    </subcellularLocation>
</comment>
<dbReference type="GO" id="GO:0004322">
    <property type="term" value="F:ferroxidase activity"/>
    <property type="evidence" value="ECO:0007669"/>
    <property type="project" value="UniProtKB-EC"/>
</dbReference>
<organism evidence="13 14">
    <name type="scientific">Moniliophthora roreri (strain MCA 2997)</name>
    <name type="common">Cocoa frosty pod rot fungus</name>
    <name type="synonym">Crinipellis roreri</name>
    <dbReference type="NCBI Taxonomy" id="1381753"/>
    <lineage>
        <taxon>Eukaryota</taxon>
        <taxon>Fungi</taxon>
        <taxon>Dikarya</taxon>
        <taxon>Basidiomycota</taxon>
        <taxon>Agaricomycotina</taxon>
        <taxon>Agaricomycetes</taxon>
        <taxon>Agaricomycetidae</taxon>
        <taxon>Agaricales</taxon>
        <taxon>Marasmiineae</taxon>
        <taxon>Marasmiaceae</taxon>
        <taxon>Moniliophthora</taxon>
    </lineage>
</organism>
<evidence type="ECO:0000256" key="11">
    <source>
        <dbReference type="ARBA" id="ARBA00023128"/>
    </source>
</evidence>
<keyword evidence="14" id="KW-1185">Reference proteome</keyword>
<dbReference type="NCBIfam" id="TIGR03421">
    <property type="entry name" value="FeS_CyaY"/>
    <property type="match status" value="1"/>
</dbReference>
<keyword evidence="7" id="KW-0809">Transit peptide</keyword>
<dbReference type="GO" id="GO:0006826">
    <property type="term" value="P:iron ion transport"/>
    <property type="evidence" value="ECO:0007669"/>
    <property type="project" value="UniProtKB-KW"/>
</dbReference>
<evidence type="ECO:0000313" key="14">
    <source>
        <dbReference type="Proteomes" id="UP000017559"/>
    </source>
</evidence>
<accession>V2XZZ6</accession>
<dbReference type="GO" id="GO:0008198">
    <property type="term" value="F:ferrous iron binding"/>
    <property type="evidence" value="ECO:0007669"/>
    <property type="project" value="TreeGrafter"/>
</dbReference>
<evidence type="ECO:0000256" key="5">
    <source>
        <dbReference type="ARBA" id="ARBA00022448"/>
    </source>
</evidence>
<evidence type="ECO:0000256" key="1">
    <source>
        <dbReference type="ARBA" id="ARBA00004173"/>
    </source>
</evidence>
<keyword evidence="6" id="KW-0410">Iron transport</keyword>
<dbReference type="OrthoDB" id="1897642at2759"/>
<dbReference type="EC" id="1.16.3.1" evidence="3"/>
<dbReference type="GO" id="GO:0051537">
    <property type="term" value="F:2 iron, 2 sulfur cluster binding"/>
    <property type="evidence" value="ECO:0007669"/>
    <property type="project" value="TreeGrafter"/>
</dbReference>
<dbReference type="AlphaFoldDB" id="V2XZZ6"/>
<evidence type="ECO:0000256" key="4">
    <source>
        <dbReference type="ARBA" id="ARBA00022434"/>
    </source>
</evidence>
<dbReference type="InterPro" id="IPR002908">
    <property type="entry name" value="Frataxin/CyaY"/>
</dbReference>
<dbReference type="HOGENOM" id="CLU_080880_2_4_1"/>
<name>V2XZZ6_MONRO</name>
<dbReference type="PANTHER" id="PTHR16821">
    <property type="entry name" value="FRATAXIN"/>
    <property type="match status" value="1"/>
</dbReference>
<keyword evidence="10" id="KW-0406">Ion transport</keyword>
<dbReference type="Gene3D" id="3.30.920.10">
    <property type="entry name" value="Frataxin/CyaY"/>
    <property type="match status" value="1"/>
</dbReference>
<sequence length="169" mass="19391">MSSLARSRILPRLPIIARQHIRSFRSIPRNVFPRRCIHPQRRGFATPPPQINVSDLSVAEYHRLSDEAMDSLVEDLEVLLDEAGNSNYEVEYHSGVLTLKLGDEGTYVINKQPPNKQIWLSSPVSGPKRYDYTQETDSWIYLRDKRTIGELLTEELSKAFQKPVQLSIS</sequence>
<evidence type="ECO:0000256" key="6">
    <source>
        <dbReference type="ARBA" id="ARBA00022496"/>
    </source>
</evidence>
<dbReference type="Pfam" id="PF01491">
    <property type="entry name" value="Frataxin_Cyay"/>
    <property type="match status" value="1"/>
</dbReference>
<evidence type="ECO:0000256" key="12">
    <source>
        <dbReference type="ARBA" id="ARBA00047990"/>
    </source>
</evidence>
<keyword evidence="8" id="KW-0560">Oxidoreductase</keyword>
<dbReference type="PRINTS" id="PR00904">
    <property type="entry name" value="FRATAXIN"/>
</dbReference>
<evidence type="ECO:0000256" key="8">
    <source>
        <dbReference type="ARBA" id="ARBA00023002"/>
    </source>
</evidence>
<dbReference type="PANTHER" id="PTHR16821:SF2">
    <property type="entry name" value="FRATAXIN, MITOCHONDRIAL"/>
    <property type="match status" value="1"/>
</dbReference>
<dbReference type="InterPro" id="IPR020895">
    <property type="entry name" value="Frataxin_CS"/>
</dbReference>
<proteinExistence type="inferred from homology"/>
<dbReference type="GO" id="GO:0016226">
    <property type="term" value="P:iron-sulfur cluster assembly"/>
    <property type="evidence" value="ECO:0007669"/>
    <property type="project" value="InterPro"/>
</dbReference>
<dbReference type="NCBIfam" id="TIGR03422">
    <property type="entry name" value="mito_frataxin"/>
    <property type="match status" value="1"/>
</dbReference>
<dbReference type="InterPro" id="IPR036524">
    <property type="entry name" value="Frataxin/CyaY_sf"/>
</dbReference>
<dbReference type="GO" id="GO:0008199">
    <property type="term" value="F:ferric iron binding"/>
    <property type="evidence" value="ECO:0007669"/>
    <property type="project" value="InterPro"/>
</dbReference>
<evidence type="ECO:0000313" key="13">
    <source>
        <dbReference type="EMBL" id="ESK98431.1"/>
    </source>
</evidence>
<dbReference type="CDD" id="cd00503">
    <property type="entry name" value="Frataxin"/>
    <property type="match status" value="1"/>
</dbReference>
<comment type="similarity">
    <text evidence="2">Belongs to the frataxin family.</text>
</comment>
<dbReference type="Proteomes" id="UP000017559">
    <property type="component" value="Unassembled WGS sequence"/>
</dbReference>
<dbReference type="SMART" id="SM01219">
    <property type="entry name" value="Frataxin_Cyay"/>
    <property type="match status" value="1"/>
</dbReference>
<comment type="caution">
    <text evidence="13">The sequence shown here is derived from an EMBL/GenBank/DDBJ whole genome shotgun (WGS) entry which is preliminary data.</text>
</comment>
<evidence type="ECO:0000256" key="7">
    <source>
        <dbReference type="ARBA" id="ARBA00022946"/>
    </source>
</evidence>
<dbReference type="InterPro" id="IPR017789">
    <property type="entry name" value="Frataxin"/>
</dbReference>
<evidence type="ECO:0000256" key="10">
    <source>
        <dbReference type="ARBA" id="ARBA00023065"/>
    </source>
</evidence>
<dbReference type="STRING" id="1381753.V2XZZ6"/>
<evidence type="ECO:0000256" key="9">
    <source>
        <dbReference type="ARBA" id="ARBA00023004"/>
    </source>
</evidence>
<dbReference type="SUPFAM" id="SSF55387">
    <property type="entry name" value="Frataxin/Nqo15-like"/>
    <property type="match status" value="1"/>
</dbReference>
<dbReference type="PROSITE" id="PS50810">
    <property type="entry name" value="FRATAXIN_2"/>
    <property type="match status" value="1"/>
</dbReference>
<dbReference type="EMBL" id="AWSO01000002">
    <property type="protein sequence ID" value="ESK98431.1"/>
    <property type="molecule type" value="Genomic_DNA"/>
</dbReference>
<dbReference type="GO" id="GO:0006879">
    <property type="term" value="P:intracellular iron ion homeostasis"/>
    <property type="evidence" value="ECO:0007669"/>
    <property type="project" value="UniProtKB-KW"/>
</dbReference>
<evidence type="ECO:0000256" key="2">
    <source>
        <dbReference type="ARBA" id="ARBA00008183"/>
    </source>
</evidence>
<keyword evidence="4" id="KW-0409">Iron storage</keyword>
<dbReference type="GO" id="GO:0005739">
    <property type="term" value="C:mitochondrion"/>
    <property type="evidence" value="ECO:0007669"/>
    <property type="project" value="UniProtKB-SubCell"/>
</dbReference>
<gene>
    <name evidence="13" type="ORF">Moror_181</name>
</gene>
<reference evidence="13 14" key="1">
    <citation type="journal article" date="2014" name="BMC Genomics">
        <title>Genome and secretome analysis of the hemibiotrophic fungal pathogen, Moniliophthora roreri, which causes frosty pod rot disease of cacao: mechanisms of the biotrophic and necrotrophic phases.</title>
        <authorList>
            <person name="Meinhardt L.W."/>
            <person name="Costa G.G.L."/>
            <person name="Thomazella D.P.T."/>
            <person name="Teixeira P.J.P.L."/>
            <person name="Carazzolle M.F."/>
            <person name="Schuster S.C."/>
            <person name="Carlson J.E."/>
            <person name="Guiltinan M.J."/>
            <person name="Mieczkowski P."/>
            <person name="Farmer A."/>
            <person name="Ramaraj T."/>
            <person name="Crozier J."/>
            <person name="Davis R.E."/>
            <person name="Shao J."/>
            <person name="Melnick R.L."/>
            <person name="Pereira G.A.G."/>
            <person name="Bailey B.A."/>
        </authorList>
    </citation>
    <scope>NUCLEOTIDE SEQUENCE [LARGE SCALE GENOMIC DNA]</scope>
    <source>
        <strain evidence="13 14">MCA 2997</strain>
    </source>
</reference>
<keyword evidence="9" id="KW-0408">Iron</keyword>
<keyword evidence="5" id="KW-0813">Transport</keyword>
<dbReference type="GO" id="GO:0034986">
    <property type="term" value="F:iron chaperone activity"/>
    <property type="evidence" value="ECO:0007669"/>
    <property type="project" value="TreeGrafter"/>
</dbReference>
<comment type="catalytic activity">
    <reaction evidence="12">
        <text>4 Fe(2+) + O2 + 4 H(+) = 4 Fe(3+) + 2 H2O</text>
        <dbReference type="Rhea" id="RHEA:11148"/>
        <dbReference type="ChEBI" id="CHEBI:15377"/>
        <dbReference type="ChEBI" id="CHEBI:15378"/>
        <dbReference type="ChEBI" id="CHEBI:15379"/>
        <dbReference type="ChEBI" id="CHEBI:29033"/>
        <dbReference type="ChEBI" id="CHEBI:29034"/>
        <dbReference type="EC" id="1.16.3.1"/>
    </reaction>
</comment>
<evidence type="ECO:0000256" key="3">
    <source>
        <dbReference type="ARBA" id="ARBA00013107"/>
    </source>
</evidence>
<dbReference type="KEGG" id="mrr:Moror_181"/>
<keyword evidence="11" id="KW-0496">Mitochondrion</keyword>
<protein>
    <recommendedName>
        <fullName evidence="3">ferroxidase</fullName>
        <ecNumber evidence="3">1.16.3.1</ecNumber>
    </recommendedName>
</protein>
<dbReference type="PROSITE" id="PS01344">
    <property type="entry name" value="FRATAXIN_1"/>
    <property type="match status" value="1"/>
</dbReference>